<dbReference type="Proteomes" id="UP001285908">
    <property type="component" value="Unassembled WGS sequence"/>
</dbReference>
<evidence type="ECO:0000313" key="1">
    <source>
        <dbReference type="EMBL" id="KAK3498089.1"/>
    </source>
</evidence>
<feature type="non-terminal residue" evidence="1">
    <location>
        <position position="1"/>
    </location>
</feature>
<comment type="caution">
    <text evidence="1">The sequence shown here is derived from an EMBL/GenBank/DDBJ whole genome shotgun (WGS) entry which is preliminary data.</text>
</comment>
<keyword evidence="2" id="KW-1185">Reference proteome</keyword>
<dbReference type="GeneID" id="87872293"/>
<gene>
    <name evidence="1" type="ORF">B0T23DRAFT_312045</name>
</gene>
<dbReference type="AlphaFoldDB" id="A0AAJ0IE43"/>
<organism evidence="1 2">
    <name type="scientific">Neurospora hispaniola</name>
    <dbReference type="NCBI Taxonomy" id="588809"/>
    <lineage>
        <taxon>Eukaryota</taxon>
        <taxon>Fungi</taxon>
        <taxon>Dikarya</taxon>
        <taxon>Ascomycota</taxon>
        <taxon>Pezizomycotina</taxon>
        <taxon>Sordariomycetes</taxon>
        <taxon>Sordariomycetidae</taxon>
        <taxon>Sordariales</taxon>
        <taxon>Sordariaceae</taxon>
        <taxon>Neurospora</taxon>
    </lineage>
</organism>
<dbReference type="RefSeq" id="XP_062696353.1">
    <property type="nucleotide sequence ID" value="XM_062834671.1"/>
</dbReference>
<reference evidence="1 2" key="1">
    <citation type="journal article" date="2023" name="Mol. Phylogenet. Evol.">
        <title>Genome-scale phylogeny and comparative genomics of the fungal order Sordariales.</title>
        <authorList>
            <person name="Hensen N."/>
            <person name="Bonometti L."/>
            <person name="Westerberg I."/>
            <person name="Brannstrom I.O."/>
            <person name="Guillou S."/>
            <person name="Cros-Aarteil S."/>
            <person name="Calhoun S."/>
            <person name="Haridas S."/>
            <person name="Kuo A."/>
            <person name="Mondo S."/>
            <person name="Pangilinan J."/>
            <person name="Riley R."/>
            <person name="LaButti K."/>
            <person name="Andreopoulos B."/>
            <person name="Lipzen A."/>
            <person name="Chen C."/>
            <person name="Yan M."/>
            <person name="Daum C."/>
            <person name="Ng V."/>
            <person name="Clum A."/>
            <person name="Steindorff A."/>
            <person name="Ohm R.A."/>
            <person name="Martin F."/>
            <person name="Silar P."/>
            <person name="Natvig D.O."/>
            <person name="Lalanne C."/>
            <person name="Gautier V."/>
            <person name="Ament-Velasquez S.L."/>
            <person name="Kruys A."/>
            <person name="Hutchinson M.I."/>
            <person name="Powell A.J."/>
            <person name="Barry K."/>
            <person name="Miller A.N."/>
            <person name="Grigoriev I.V."/>
            <person name="Debuchy R."/>
            <person name="Gladieux P."/>
            <person name="Hiltunen Thoren M."/>
            <person name="Johannesson H."/>
        </authorList>
    </citation>
    <scope>NUCLEOTIDE SEQUENCE [LARGE SCALE GENOMIC DNA]</scope>
    <source>
        <strain evidence="1 2">FGSC 10403</strain>
    </source>
</reference>
<evidence type="ECO:0000313" key="2">
    <source>
        <dbReference type="Proteomes" id="UP001285908"/>
    </source>
</evidence>
<name>A0AAJ0IE43_9PEZI</name>
<sequence length="121" mass="13093">PKRRARNRTGNGQYIELIELRSDYTSIRSCIAHHPPKKLIGGCAGSGCPTVIGMFVESLSRLAIFEKETGDCTFIRTLLSVKSCPAVHQTKCIPGLGTVVPMAVGHALSSPWAALNCQRDQ</sequence>
<dbReference type="EMBL" id="JAULSX010000002">
    <property type="protein sequence ID" value="KAK3498089.1"/>
    <property type="molecule type" value="Genomic_DNA"/>
</dbReference>
<accession>A0AAJ0IE43</accession>
<proteinExistence type="predicted"/>
<protein>
    <submittedName>
        <fullName evidence="1">Uncharacterized protein</fullName>
    </submittedName>
</protein>